<evidence type="ECO:0000313" key="3">
    <source>
        <dbReference type="EMBL" id="KAK2179174.1"/>
    </source>
</evidence>
<dbReference type="Pfam" id="PF03530">
    <property type="entry name" value="SK_channel"/>
    <property type="match status" value="1"/>
</dbReference>
<accession>A0AAD9KXI1</accession>
<feature type="transmembrane region" description="Helical" evidence="2">
    <location>
        <begin position="281"/>
        <end position="298"/>
    </location>
</feature>
<name>A0AAD9KXI1_RIDPI</name>
<reference evidence="3" key="1">
    <citation type="journal article" date="2023" name="Mol. Biol. Evol.">
        <title>Third-Generation Sequencing Reveals the Adaptive Role of the Epigenome in Three Deep-Sea Polychaetes.</title>
        <authorList>
            <person name="Perez M."/>
            <person name="Aroh O."/>
            <person name="Sun Y."/>
            <person name="Lan Y."/>
            <person name="Juniper S.K."/>
            <person name="Young C.R."/>
            <person name="Angers B."/>
            <person name="Qian P.Y."/>
        </authorList>
    </citation>
    <scope>NUCLEOTIDE SEQUENCE</scope>
    <source>
        <strain evidence="3">R07B-5</strain>
    </source>
</reference>
<gene>
    <name evidence="3" type="ORF">NP493_505g02034</name>
</gene>
<keyword evidence="2" id="KW-0812">Transmembrane</keyword>
<comment type="caution">
    <text evidence="3">The sequence shown here is derived from an EMBL/GenBank/DDBJ whole genome shotgun (WGS) entry which is preliminary data.</text>
</comment>
<dbReference type="Proteomes" id="UP001209878">
    <property type="component" value="Unassembled WGS sequence"/>
</dbReference>
<dbReference type="GO" id="GO:0016020">
    <property type="term" value="C:membrane"/>
    <property type="evidence" value="ECO:0007669"/>
    <property type="project" value="InterPro"/>
</dbReference>
<feature type="compositionally biased region" description="Low complexity" evidence="1">
    <location>
        <begin position="122"/>
        <end position="132"/>
    </location>
</feature>
<dbReference type="InterPro" id="IPR015449">
    <property type="entry name" value="K_chnl_Ca-activ_SK"/>
</dbReference>
<keyword evidence="2" id="KW-1133">Transmembrane helix</keyword>
<feature type="region of interest" description="Disordered" evidence="1">
    <location>
        <begin position="114"/>
        <end position="145"/>
    </location>
</feature>
<feature type="transmembrane region" description="Helical" evidence="2">
    <location>
        <begin position="318"/>
        <end position="339"/>
    </location>
</feature>
<organism evidence="3 4">
    <name type="scientific">Ridgeia piscesae</name>
    <name type="common">Tubeworm</name>
    <dbReference type="NCBI Taxonomy" id="27915"/>
    <lineage>
        <taxon>Eukaryota</taxon>
        <taxon>Metazoa</taxon>
        <taxon>Spiralia</taxon>
        <taxon>Lophotrochozoa</taxon>
        <taxon>Annelida</taxon>
        <taxon>Polychaeta</taxon>
        <taxon>Sedentaria</taxon>
        <taxon>Canalipalpata</taxon>
        <taxon>Sabellida</taxon>
        <taxon>Siboglinidae</taxon>
        <taxon>Ridgeia</taxon>
    </lineage>
</organism>
<dbReference type="EMBL" id="JAODUO010000508">
    <property type="protein sequence ID" value="KAK2179174.1"/>
    <property type="molecule type" value="Genomic_DNA"/>
</dbReference>
<keyword evidence="4" id="KW-1185">Reference proteome</keyword>
<keyword evidence="2" id="KW-0472">Membrane</keyword>
<dbReference type="AlphaFoldDB" id="A0AAD9KXI1"/>
<evidence type="ECO:0000313" key="4">
    <source>
        <dbReference type="Proteomes" id="UP001209878"/>
    </source>
</evidence>
<dbReference type="GO" id="GO:0016286">
    <property type="term" value="F:small conductance calcium-activated potassium channel activity"/>
    <property type="evidence" value="ECO:0007669"/>
    <property type="project" value="InterPro"/>
</dbReference>
<sequence length="347" mass="37634">MSVVRVAPANDTRRINSLDQLLSAGIMLKHAAAPNMQAPREQNGRGAVPEHEAMQLARDDAVPAVPDVGAGTGTDGRVNGAYTCPDTELPRPAFSTPSRYPFLVGTDRWANGRTRADKTKPLDPLTTTLPRSPSRHDNLDSPAPGVQLVNRRRTDVATPTLTTTTTTAPDGGQYTLLQTPTRLQSRDGSTISDIGVDYMKVNGAIKPFKQLQKPTSTQSLPASSQMSGTSSEDCGIALVGLHSDYPKYTEEKPAAERVDSKPSFGYRLGKRKTLFEKRKRISDYALVFGMFGIVVMVIETELSMANVYEKSSFYSMAMKSLISVSTLVLLGLILAYHALEVQVCVVT</sequence>
<evidence type="ECO:0000256" key="2">
    <source>
        <dbReference type="SAM" id="Phobius"/>
    </source>
</evidence>
<proteinExistence type="predicted"/>
<evidence type="ECO:0008006" key="5">
    <source>
        <dbReference type="Google" id="ProtNLM"/>
    </source>
</evidence>
<dbReference type="PANTHER" id="PTHR10153">
    <property type="entry name" value="SMALL CONDUCTANCE CALCIUM-ACTIVATED POTASSIUM CHANNEL"/>
    <property type="match status" value="1"/>
</dbReference>
<protein>
    <recommendedName>
        <fullName evidence="5">Small conductance calcium-activated potassium channel protein</fullName>
    </recommendedName>
</protein>
<evidence type="ECO:0000256" key="1">
    <source>
        <dbReference type="SAM" id="MobiDB-lite"/>
    </source>
</evidence>